<feature type="signal peptide" evidence="1">
    <location>
        <begin position="1"/>
        <end position="20"/>
    </location>
</feature>
<dbReference type="STRING" id="670155.SAMN04488001_1358"/>
<dbReference type="InterPro" id="IPR036374">
    <property type="entry name" value="OxRdtase_Mopterin-bd_sf"/>
</dbReference>
<dbReference type="AlphaFoldDB" id="A0A1H2V0X9"/>
<proteinExistence type="predicted"/>
<protein>
    <recommendedName>
        <fullName evidence="2">Oxidoreductase molybdopterin-binding domain-containing protein</fullName>
    </recommendedName>
</protein>
<dbReference type="Proteomes" id="UP000199441">
    <property type="component" value="Unassembled WGS sequence"/>
</dbReference>
<dbReference type="InterPro" id="IPR000572">
    <property type="entry name" value="OxRdtase_Mopterin-bd_dom"/>
</dbReference>
<dbReference type="Gene3D" id="3.90.420.10">
    <property type="entry name" value="Oxidoreductase, molybdopterin-binding domain"/>
    <property type="match status" value="1"/>
</dbReference>
<organism evidence="3 4">
    <name type="scientific">Litoreibacter albidus</name>
    <dbReference type="NCBI Taxonomy" id="670155"/>
    <lineage>
        <taxon>Bacteria</taxon>
        <taxon>Pseudomonadati</taxon>
        <taxon>Pseudomonadota</taxon>
        <taxon>Alphaproteobacteria</taxon>
        <taxon>Rhodobacterales</taxon>
        <taxon>Roseobacteraceae</taxon>
        <taxon>Litoreibacter</taxon>
    </lineage>
</organism>
<sequence>MLKAFLLSAILTVFASSATAQTLLTIEHDGVSVEYDLEELEALPQTKYVSGNPFFDGEQEYSGPLLREIFKDAGLLEQDSVSMRAINEYTINFPVADASKFDVVVATRINGKLMSVRDKGPLWVMYPFSHHEELSDPVYKGRTVWQLVKITTQ</sequence>
<keyword evidence="4" id="KW-1185">Reference proteome</keyword>
<gene>
    <name evidence="3" type="ORF">SAMN04488001_1358</name>
</gene>
<name>A0A1H2V0X9_9RHOB</name>
<reference evidence="4" key="1">
    <citation type="submission" date="2016-10" db="EMBL/GenBank/DDBJ databases">
        <authorList>
            <person name="Varghese N."/>
            <person name="Submissions S."/>
        </authorList>
    </citation>
    <scope>NUCLEOTIDE SEQUENCE [LARGE SCALE GENOMIC DNA]</scope>
    <source>
        <strain evidence="4">DSM 26922</strain>
    </source>
</reference>
<dbReference type="Pfam" id="PF00174">
    <property type="entry name" value="Oxidored_molyb"/>
    <property type="match status" value="1"/>
</dbReference>
<evidence type="ECO:0000259" key="2">
    <source>
        <dbReference type="Pfam" id="PF00174"/>
    </source>
</evidence>
<dbReference type="SUPFAM" id="SSF56524">
    <property type="entry name" value="Oxidoreductase molybdopterin-binding domain"/>
    <property type="match status" value="1"/>
</dbReference>
<feature type="chain" id="PRO_5011759405" description="Oxidoreductase molybdopterin-binding domain-containing protein" evidence="1">
    <location>
        <begin position="21"/>
        <end position="153"/>
    </location>
</feature>
<dbReference type="EMBL" id="FNOI01000002">
    <property type="protein sequence ID" value="SDW61978.1"/>
    <property type="molecule type" value="Genomic_DNA"/>
</dbReference>
<evidence type="ECO:0000256" key="1">
    <source>
        <dbReference type="SAM" id="SignalP"/>
    </source>
</evidence>
<accession>A0A1H2V0X9</accession>
<evidence type="ECO:0000313" key="3">
    <source>
        <dbReference type="EMBL" id="SDW61978.1"/>
    </source>
</evidence>
<feature type="domain" description="Oxidoreductase molybdopterin-binding" evidence="2">
    <location>
        <begin position="57"/>
        <end position="127"/>
    </location>
</feature>
<keyword evidence="1" id="KW-0732">Signal</keyword>
<evidence type="ECO:0000313" key="4">
    <source>
        <dbReference type="Proteomes" id="UP000199441"/>
    </source>
</evidence>